<dbReference type="InterPro" id="IPR003362">
    <property type="entry name" value="Bact_transf"/>
</dbReference>
<keyword evidence="7 8" id="KW-0472">Membrane</keyword>
<evidence type="ECO:0000256" key="7">
    <source>
        <dbReference type="ARBA" id="ARBA00023136"/>
    </source>
</evidence>
<evidence type="ECO:0000256" key="6">
    <source>
        <dbReference type="ARBA" id="ARBA00022989"/>
    </source>
</evidence>
<evidence type="ECO:0000256" key="2">
    <source>
        <dbReference type="ARBA" id="ARBA00006464"/>
    </source>
</evidence>
<evidence type="ECO:0000256" key="3">
    <source>
        <dbReference type="ARBA" id="ARBA00022475"/>
    </source>
</evidence>
<proteinExistence type="inferred from homology"/>
<feature type="domain" description="Bacterial sugar transferase" evidence="9">
    <location>
        <begin position="27"/>
        <end position="220"/>
    </location>
</feature>
<name>R3WJD8_9ENTE</name>
<organism evidence="10 11">
    <name type="scientific">Enterococcus phoeniculicola ATCC BAA-412</name>
    <dbReference type="NCBI Taxonomy" id="1158610"/>
    <lineage>
        <taxon>Bacteria</taxon>
        <taxon>Bacillati</taxon>
        <taxon>Bacillota</taxon>
        <taxon>Bacilli</taxon>
        <taxon>Lactobacillales</taxon>
        <taxon>Enterococcaceae</taxon>
        <taxon>Enterococcus</taxon>
    </lineage>
</organism>
<accession>R3WJD8</accession>
<evidence type="ECO:0000259" key="9">
    <source>
        <dbReference type="Pfam" id="PF02397"/>
    </source>
</evidence>
<dbReference type="PATRIC" id="fig|1158610.3.peg.517"/>
<dbReference type="PANTHER" id="PTHR30576:SF4">
    <property type="entry name" value="UNDECAPRENYL-PHOSPHATE GALACTOSE PHOSPHOTRANSFERASE"/>
    <property type="match status" value="1"/>
</dbReference>
<dbReference type="Pfam" id="PF02397">
    <property type="entry name" value="Bac_transf"/>
    <property type="match status" value="1"/>
</dbReference>
<comment type="similarity">
    <text evidence="2">Belongs to the bacterial sugar transferase family.</text>
</comment>
<evidence type="ECO:0000256" key="1">
    <source>
        <dbReference type="ARBA" id="ARBA00004236"/>
    </source>
</evidence>
<sequence>MLREEKKEYTNELINYLQPSPFFLFFKRAFDIIGGFLGMLLFFLAAVILWMIYFFSKKNKGPLIFSQTRIGKDGKKFDIYKFRSMVVNAEDVLKQNDELYKEYVNCGYKLDEGKDPRVTRLGSFIRKTSIDELPQFWNVLKGDMSLVGPRPVIQEELSEYGEKVELFLSVKPGVTGVWTVSGRSDVPYPERTDLELSYLKDLSLRNDCKILIQTFIVVLKKEGAH</sequence>
<dbReference type="GO" id="GO:0016780">
    <property type="term" value="F:phosphotransferase activity, for other substituted phosphate groups"/>
    <property type="evidence" value="ECO:0007669"/>
    <property type="project" value="TreeGrafter"/>
</dbReference>
<dbReference type="EMBL" id="AJAT01000008">
    <property type="protein sequence ID" value="EOL47542.1"/>
    <property type="molecule type" value="Genomic_DNA"/>
</dbReference>
<evidence type="ECO:0000313" key="11">
    <source>
        <dbReference type="Proteomes" id="UP000013785"/>
    </source>
</evidence>
<comment type="subcellular location">
    <subcellularLocation>
        <location evidence="1">Cell membrane</location>
    </subcellularLocation>
</comment>
<evidence type="ECO:0000256" key="8">
    <source>
        <dbReference type="SAM" id="Phobius"/>
    </source>
</evidence>
<dbReference type="Proteomes" id="UP000013785">
    <property type="component" value="Unassembled WGS sequence"/>
</dbReference>
<keyword evidence="4" id="KW-0808">Transferase</keyword>
<dbReference type="HOGENOM" id="CLU_024920_1_0_9"/>
<evidence type="ECO:0000313" key="10">
    <source>
        <dbReference type="EMBL" id="EOL47542.1"/>
    </source>
</evidence>
<feature type="transmembrane region" description="Helical" evidence="8">
    <location>
        <begin position="32"/>
        <end position="55"/>
    </location>
</feature>
<reference evidence="10 11" key="1">
    <citation type="submission" date="2013-02" db="EMBL/GenBank/DDBJ databases">
        <title>The Genome Sequence of Enterococcus phoeniculicola BAA-412.</title>
        <authorList>
            <consortium name="The Broad Institute Genome Sequencing Platform"/>
            <consortium name="The Broad Institute Genome Sequencing Center for Infectious Disease"/>
            <person name="Earl A.M."/>
            <person name="Gilmore M.S."/>
            <person name="Lebreton F."/>
            <person name="Walker B."/>
            <person name="Young S.K."/>
            <person name="Zeng Q."/>
            <person name="Gargeya S."/>
            <person name="Fitzgerald M."/>
            <person name="Haas B."/>
            <person name="Abouelleil A."/>
            <person name="Alvarado L."/>
            <person name="Arachchi H.M."/>
            <person name="Berlin A.M."/>
            <person name="Chapman S.B."/>
            <person name="Dewar J."/>
            <person name="Goldberg J."/>
            <person name="Griggs A."/>
            <person name="Gujja S."/>
            <person name="Hansen M."/>
            <person name="Howarth C."/>
            <person name="Imamovic A."/>
            <person name="Larimer J."/>
            <person name="McCowan C."/>
            <person name="Murphy C."/>
            <person name="Neiman D."/>
            <person name="Pearson M."/>
            <person name="Priest M."/>
            <person name="Roberts A."/>
            <person name="Saif S."/>
            <person name="Shea T."/>
            <person name="Sisk P."/>
            <person name="Sykes S."/>
            <person name="Wortman J."/>
            <person name="Nusbaum C."/>
            <person name="Birren B."/>
        </authorList>
    </citation>
    <scope>NUCLEOTIDE SEQUENCE [LARGE SCALE GENOMIC DNA]</scope>
    <source>
        <strain evidence="10 11">ATCC BAA-412</strain>
    </source>
</reference>
<dbReference type="PANTHER" id="PTHR30576">
    <property type="entry name" value="COLANIC BIOSYNTHESIS UDP-GLUCOSE LIPID CARRIER TRANSFERASE"/>
    <property type="match status" value="1"/>
</dbReference>
<dbReference type="GO" id="GO:0005886">
    <property type="term" value="C:plasma membrane"/>
    <property type="evidence" value="ECO:0007669"/>
    <property type="project" value="UniProtKB-SubCell"/>
</dbReference>
<dbReference type="AlphaFoldDB" id="R3WJD8"/>
<evidence type="ECO:0000256" key="4">
    <source>
        <dbReference type="ARBA" id="ARBA00022679"/>
    </source>
</evidence>
<keyword evidence="5 8" id="KW-0812">Transmembrane</keyword>
<keyword evidence="3" id="KW-1003">Cell membrane</keyword>
<dbReference type="STRING" id="154621.RV11_GL000343"/>
<evidence type="ECO:0000256" key="5">
    <source>
        <dbReference type="ARBA" id="ARBA00022692"/>
    </source>
</evidence>
<comment type="caution">
    <text evidence="10">The sequence shown here is derived from an EMBL/GenBank/DDBJ whole genome shotgun (WGS) entry which is preliminary data.</text>
</comment>
<gene>
    <name evidence="10" type="ORF">UC3_00545</name>
</gene>
<keyword evidence="11" id="KW-1185">Reference proteome</keyword>
<dbReference type="eggNOG" id="COG2148">
    <property type="taxonomic scope" value="Bacteria"/>
</dbReference>
<protein>
    <recommendedName>
        <fullName evidence="9">Bacterial sugar transferase domain-containing protein</fullName>
    </recommendedName>
</protein>
<keyword evidence="6 8" id="KW-1133">Transmembrane helix</keyword>
<dbReference type="RefSeq" id="WP_010767218.1">
    <property type="nucleotide sequence ID" value="NZ_ASWE01000004.1"/>
</dbReference>